<dbReference type="InterPro" id="IPR052895">
    <property type="entry name" value="HetReg/Transcr_Mod"/>
</dbReference>
<feature type="compositionally biased region" description="Acidic residues" evidence="1">
    <location>
        <begin position="47"/>
        <end position="61"/>
    </location>
</feature>
<dbReference type="PANTHER" id="PTHR24148">
    <property type="entry name" value="ANKYRIN REPEAT DOMAIN-CONTAINING PROTEIN 39 HOMOLOG-RELATED"/>
    <property type="match status" value="1"/>
</dbReference>
<dbReference type="Pfam" id="PF06985">
    <property type="entry name" value="HET"/>
    <property type="match status" value="1"/>
</dbReference>
<keyword evidence="4" id="KW-1185">Reference proteome</keyword>
<proteinExistence type="predicted"/>
<dbReference type="PANTHER" id="PTHR24148:SF64">
    <property type="entry name" value="HETEROKARYON INCOMPATIBILITY DOMAIN-CONTAINING PROTEIN"/>
    <property type="match status" value="1"/>
</dbReference>
<sequence length="230" mass="26199">MYEALPSGRFTLAATPLQPERLVLRMRTVDLDKVTPSSRDAKALDSEQTDEDDDDDNDGEGFDALSYTWGAPWSTPEYESQYGPENDVDIIVLVHGDMRHKQRIGRNLYEALCRIKASESSPKWLWVDAVCINQQDPSEKGKHVLLMSDIYTKAMRVIVWFGQGNVDDYKHLAWLHSHALDVIEDYVEDNMPLQRSDFSQVAGGEGIVVHCLNEYLLPREALTALYKFYA</sequence>
<dbReference type="AlphaFoldDB" id="A0AAE0WMG4"/>
<dbReference type="InterPro" id="IPR010730">
    <property type="entry name" value="HET"/>
</dbReference>
<comment type="caution">
    <text evidence="3">The sequence shown here is derived from an EMBL/GenBank/DDBJ whole genome shotgun (WGS) entry which is preliminary data.</text>
</comment>
<dbReference type="EMBL" id="JAUTXT010000020">
    <property type="protein sequence ID" value="KAK3674373.1"/>
    <property type="molecule type" value="Genomic_DNA"/>
</dbReference>
<gene>
    <name evidence="3" type="ORF">LTR78_005842</name>
</gene>
<reference evidence="3" key="1">
    <citation type="submission" date="2023-07" db="EMBL/GenBank/DDBJ databases">
        <title>Black Yeasts Isolated from many extreme environments.</title>
        <authorList>
            <person name="Coleine C."/>
            <person name="Stajich J.E."/>
            <person name="Selbmann L."/>
        </authorList>
    </citation>
    <scope>NUCLEOTIDE SEQUENCE</scope>
    <source>
        <strain evidence="3">CCFEE 5485</strain>
    </source>
</reference>
<evidence type="ECO:0000259" key="2">
    <source>
        <dbReference type="Pfam" id="PF06985"/>
    </source>
</evidence>
<dbReference type="Proteomes" id="UP001274830">
    <property type="component" value="Unassembled WGS sequence"/>
</dbReference>
<feature type="region of interest" description="Disordered" evidence="1">
    <location>
        <begin position="37"/>
        <end position="61"/>
    </location>
</feature>
<name>A0AAE0WMG4_9PEZI</name>
<feature type="domain" description="Heterokaryon incompatibility" evidence="2">
    <location>
        <begin position="62"/>
        <end position="180"/>
    </location>
</feature>
<accession>A0AAE0WMG4</accession>
<evidence type="ECO:0000313" key="3">
    <source>
        <dbReference type="EMBL" id="KAK3674373.1"/>
    </source>
</evidence>
<evidence type="ECO:0000313" key="4">
    <source>
        <dbReference type="Proteomes" id="UP001274830"/>
    </source>
</evidence>
<protein>
    <recommendedName>
        <fullName evidence="2">Heterokaryon incompatibility domain-containing protein</fullName>
    </recommendedName>
</protein>
<evidence type="ECO:0000256" key="1">
    <source>
        <dbReference type="SAM" id="MobiDB-lite"/>
    </source>
</evidence>
<organism evidence="3 4">
    <name type="scientific">Recurvomyces mirabilis</name>
    <dbReference type="NCBI Taxonomy" id="574656"/>
    <lineage>
        <taxon>Eukaryota</taxon>
        <taxon>Fungi</taxon>
        <taxon>Dikarya</taxon>
        <taxon>Ascomycota</taxon>
        <taxon>Pezizomycotina</taxon>
        <taxon>Dothideomycetes</taxon>
        <taxon>Dothideomycetidae</taxon>
        <taxon>Mycosphaerellales</taxon>
        <taxon>Teratosphaeriaceae</taxon>
        <taxon>Recurvomyces</taxon>
    </lineage>
</organism>